<dbReference type="SMR" id="A0A1W6WXZ0"/>
<sequence>MREKKIFIIRHGEAKGNDLDCPLTSEGIKQVENMVVSLLQTEEIKECKIISSEYQRAVETAEIFAKHLDMDLNVCKDWRLNEINVGSIKENFKEELKKRFECVNSKFEGEGGESIHQVMERTHQVIRDIINENNKNNYILVTHRITAVLLLHYFDKQFGFDKAWSLTSPDAYLIKISEERFKVEHIKI</sequence>
<evidence type="ECO:0000313" key="6">
    <source>
        <dbReference type="Proteomes" id="UP000194143"/>
    </source>
</evidence>
<gene>
    <name evidence="5" type="ORF">CAB88_30975</name>
</gene>
<dbReference type="GeneID" id="67469919"/>
<evidence type="ECO:0000256" key="2">
    <source>
        <dbReference type="ARBA" id="ARBA00023235"/>
    </source>
</evidence>
<feature type="binding site" evidence="4">
    <location>
        <position position="56"/>
    </location>
    <ligand>
        <name>substrate</name>
    </ligand>
</feature>
<dbReference type="AlphaFoldDB" id="A0A1W6WXZ0"/>
<evidence type="ECO:0000256" key="1">
    <source>
        <dbReference type="ARBA" id="ARBA00023152"/>
    </source>
</evidence>
<dbReference type="EMBL" id="CP021062">
    <property type="protein sequence ID" value="ARP61428.1"/>
    <property type="molecule type" value="Genomic_DNA"/>
</dbReference>
<accession>A0A1W6WXZ0</accession>
<keyword evidence="2" id="KW-0413">Isomerase</keyword>
<dbReference type="CDD" id="cd07067">
    <property type="entry name" value="HP_PGM_like"/>
    <property type="match status" value="1"/>
</dbReference>
<keyword evidence="5" id="KW-0614">Plasmid</keyword>
<protein>
    <submittedName>
        <fullName evidence="5">Histidine phosphatase family protein</fullName>
    </submittedName>
</protein>
<feature type="binding site" evidence="4">
    <location>
        <begin position="10"/>
        <end position="17"/>
    </location>
    <ligand>
        <name>substrate</name>
    </ligand>
</feature>
<name>A0A1W6WXZ0_BACTU</name>
<evidence type="ECO:0000256" key="4">
    <source>
        <dbReference type="PIRSR" id="PIRSR613078-2"/>
    </source>
</evidence>
<dbReference type="InterPro" id="IPR029033">
    <property type="entry name" value="His_PPase_superfam"/>
</dbReference>
<dbReference type="InterPro" id="IPR001345">
    <property type="entry name" value="PG/BPGM_mutase_AS"/>
</dbReference>
<evidence type="ECO:0000256" key="3">
    <source>
        <dbReference type="PIRSR" id="PIRSR613078-1"/>
    </source>
</evidence>
<keyword evidence="1" id="KW-0324">Glycolysis</keyword>
<dbReference type="Proteomes" id="UP000194143">
    <property type="component" value="Plasmid poh1"/>
</dbReference>
<dbReference type="SMART" id="SM00855">
    <property type="entry name" value="PGAM"/>
    <property type="match status" value="1"/>
</dbReference>
<dbReference type="PROSITE" id="PS00175">
    <property type="entry name" value="PG_MUTASE"/>
    <property type="match status" value="1"/>
</dbReference>
<evidence type="ECO:0000313" key="5">
    <source>
        <dbReference type="EMBL" id="ARP61428.1"/>
    </source>
</evidence>
<dbReference type="SUPFAM" id="SSF53254">
    <property type="entry name" value="Phosphoglycerate mutase-like"/>
    <property type="match status" value="1"/>
</dbReference>
<proteinExistence type="predicted"/>
<geneLocation type="plasmid" evidence="5 6">
    <name>poh1</name>
</geneLocation>
<dbReference type="RefSeq" id="WP_001208319.1">
    <property type="nucleotide sequence ID" value="NZ_CP021062.1"/>
</dbReference>
<dbReference type="InterPro" id="IPR013078">
    <property type="entry name" value="His_Pase_superF_clade-1"/>
</dbReference>
<dbReference type="GO" id="GO:0016791">
    <property type="term" value="F:phosphatase activity"/>
    <property type="evidence" value="ECO:0007669"/>
    <property type="project" value="TreeGrafter"/>
</dbReference>
<organism evidence="5 6">
    <name type="scientific">Bacillus thuringiensis</name>
    <dbReference type="NCBI Taxonomy" id="1428"/>
    <lineage>
        <taxon>Bacteria</taxon>
        <taxon>Bacillati</taxon>
        <taxon>Bacillota</taxon>
        <taxon>Bacilli</taxon>
        <taxon>Bacillales</taxon>
        <taxon>Bacillaceae</taxon>
        <taxon>Bacillus</taxon>
        <taxon>Bacillus cereus group</taxon>
    </lineage>
</organism>
<feature type="active site" description="Tele-phosphohistidine intermediate" evidence="3">
    <location>
        <position position="11"/>
    </location>
</feature>
<dbReference type="PANTHER" id="PTHR48100">
    <property type="entry name" value="BROAD-SPECIFICITY PHOSPHATASE YOR283W-RELATED"/>
    <property type="match status" value="1"/>
</dbReference>
<reference evidence="5 6" key="1">
    <citation type="submission" date="2017-04" db="EMBL/GenBank/DDBJ databases">
        <title>Complete Genome Sequence of Bacillus thuringiensis type Strain ATCC 10792.</title>
        <authorList>
            <person name="Oh D.-H."/>
            <person name="Park B.-J."/>
            <person name="Shuai W."/>
            <person name="Chelliah R."/>
        </authorList>
    </citation>
    <scope>NUCLEOTIDE SEQUENCE [LARGE SCALE GENOMIC DNA]</scope>
    <source>
        <strain evidence="5 6">ATCC 10792</strain>
        <plasmid evidence="5 6">poh1</plasmid>
    </source>
</reference>
<dbReference type="GO" id="GO:0005737">
    <property type="term" value="C:cytoplasm"/>
    <property type="evidence" value="ECO:0007669"/>
    <property type="project" value="TreeGrafter"/>
</dbReference>
<dbReference type="Pfam" id="PF00300">
    <property type="entry name" value="His_Phos_1"/>
    <property type="match status" value="1"/>
</dbReference>
<dbReference type="InterPro" id="IPR050275">
    <property type="entry name" value="PGM_Phosphatase"/>
</dbReference>
<keyword evidence="6" id="KW-1185">Reference proteome</keyword>
<feature type="active site" description="Proton donor/acceptor" evidence="3">
    <location>
        <position position="82"/>
    </location>
</feature>
<dbReference type="PIRSF" id="PIRSF000709">
    <property type="entry name" value="6PFK_2-Ptase"/>
    <property type="match status" value="1"/>
</dbReference>
<dbReference type="Gene3D" id="3.40.50.1240">
    <property type="entry name" value="Phosphoglycerate mutase-like"/>
    <property type="match status" value="1"/>
</dbReference>
<dbReference type="PANTHER" id="PTHR48100:SF1">
    <property type="entry name" value="HISTIDINE PHOSPHATASE FAMILY PROTEIN-RELATED"/>
    <property type="match status" value="1"/>
</dbReference>
<feature type="binding site" evidence="4">
    <location>
        <position position="93"/>
    </location>
    <ligand>
        <name>substrate</name>
    </ligand>
</feature>